<gene>
    <name evidence="2" type="ORF">WJX81_005344</name>
</gene>
<dbReference type="GO" id="GO:0042254">
    <property type="term" value="P:ribosome biogenesis"/>
    <property type="evidence" value="ECO:0007669"/>
    <property type="project" value="UniProtKB-ARBA"/>
</dbReference>
<dbReference type="Gene3D" id="3.30.70.870">
    <property type="entry name" value="Elongation Factor G (Translational Gtpase), domain 3"/>
    <property type="match status" value="1"/>
</dbReference>
<dbReference type="InterPro" id="IPR047042">
    <property type="entry name" value="BipA_II"/>
</dbReference>
<dbReference type="CDD" id="cd01891">
    <property type="entry name" value="TypA_BipA"/>
    <property type="match status" value="1"/>
</dbReference>
<keyword evidence="3" id="KW-1185">Reference proteome</keyword>
<evidence type="ECO:0000313" key="3">
    <source>
        <dbReference type="Proteomes" id="UP001445335"/>
    </source>
</evidence>
<dbReference type="Pfam" id="PF00679">
    <property type="entry name" value="EFG_C"/>
    <property type="match status" value="1"/>
</dbReference>
<dbReference type="Pfam" id="PF21018">
    <property type="entry name" value="BipA_C"/>
    <property type="match status" value="1"/>
</dbReference>
<dbReference type="Gene3D" id="2.40.50.250">
    <property type="entry name" value="bipa protein"/>
    <property type="match status" value="1"/>
</dbReference>
<sequence>MRAQPAAAHQTGFAATGGFQCATPSTRCSHFVAAAAVEAPPAPSSSNMAEPYLPKVREDIRNIAIIAHVDHGKTTLVDSMLKQSKVFRSNQVVEERVMDSNALERERGITILSKNTAVRYGGIKINIIDTPGHADFGGEVERVLNMCDGVLLLVDSVEGPMPQTRFVLRKALELNKKVIVVVNKIDRAAARPDFVIDSTFDLFVDLGANDEQCDFPVVYASGANGVAGGSPEELAEDLAPLFEAIVREVSPPRVNMEAPLQLLCTNLDYDEHKGRIAIGRITSGRVNKAETVVVCKPGDDKPRAGRVAELFVYDNFSRVPVELVEAGDICALTGLSDVAIGETICAREAPNPLPTIKVEEPTVRMTFMVNTSPFAGREGKFVTSRNLKERLERELERNLALRVEPGETADQFIVSGRGALHISILMENMRREGFEFAVGPPKVITRTDERGHKLEPYEDAIIEVPEEHMGQVVELMGTRKGQMQGMSGGMEGGSRVMYTIPTRGLLGLRNAMLTATKGTAVLNTIFREYAPWCGDILTRENGSLVGHETGQVTAYAIESVQQRGRLFVEPGQEIYAEQVVGIHQRQGDLKVNVCKRKAATNIRSAGADKTVPLSEPIRMGLDDALEYIEEDELVEVTPAAVRIRKGPVVKRTGGRG</sequence>
<dbReference type="FunFam" id="2.40.30.10:FF:000016">
    <property type="entry name" value="GTP-binding protein TypA"/>
    <property type="match status" value="1"/>
</dbReference>
<dbReference type="InterPro" id="IPR035651">
    <property type="entry name" value="BipA_V"/>
</dbReference>
<dbReference type="InterPro" id="IPR047041">
    <property type="entry name" value="BipA_GTP-bd_dom"/>
</dbReference>
<dbReference type="InterPro" id="IPR000640">
    <property type="entry name" value="EFG_V-like"/>
</dbReference>
<dbReference type="GO" id="GO:0005829">
    <property type="term" value="C:cytosol"/>
    <property type="evidence" value="ECO:0007669"/>
    <property type="project" value="TreeGrafter"/>
</dbReference>
<dbReference type="Gene3D" id="3.30.70.240">
    <property type="match status" value="1"/>
</dbReference>
<dbReference type="HAMAP" id="MF_00849">
    <property type="entry name" value="BipA"/>
    <property type="match status" value="1"/>
</dbReference>
<feature type="domain" description="Tr-type G" evidence="1">
    <location>
        <begin position="58"/>
        <end position="253"/>
    </location>
</feature>
<dbReference type="CDD" id="cd16263">
    <property type="entry name" value="BipA_III"/>
    <property type="match status" value="1"/>
</dbReference>
<dbReference type="Pfam" id="PF00009">
    <property type="entry name" value="GTP_EFTU"/>
    <property type="match status" value="1"/>
</dbReference>
<reference evidence="2 3" key="1">
    <citation type="journal article" date="2024" name="Nat. Commun.">
        <title>Phylogenomics reveals the evolutionary origins of lichenization in chlorophyte algae.</title>
        <authorList>
            <person name="Puginier C."/>
            <person name="Libourel C."/>
            <person name="Otte J."/>
            <person name="Skaloud P."/>
            <person name="Haon M."/>
            <person name="Grisel S."/>
            <person name="Petersen M."/>
            <person name="Berrin J.G."/>
            <person name="Delaux P.M."/>
            <person name="Dal Grande F."/>
            <person name="Keller J."/>
        </authorList>
    </citation>
    <scope>NUCLEOTIDE SEQUENCE [LARGE SCALE GENOMIC DNA]</scope>
    <source>
        <strain evidence="2 3">SAG 245.80</strain>
    </source>
</reference>
<dbReference type="SUPFAM" id="SSF50447">
    <property type="entry name" value="Translation proteins"/>
    <property type="match status" value="1"/>
</dbReference>
<protein>
    <recommendedName>
        <fullName evidence="1">Tr-type G domain-containing protein</fullName>
    </recommendedName>
</protein>
<evidence type="ECO:0000313" key="2">
    <source>
        <dbReference type="EMBL" id="KAK9844128.1"/>
    </source>
</evidence>
<dbReference type="SUPFAM" id="SSF54980">
    <property type="entry name" value="EF-G C-terminal domain-like"/>
    <property type="match status" value="2"/>
</dbReference>
<dbReference type="EMBL" id="JALJOU010000004">
    <property type="protein sequence ID" value="KAK9844128.1"/>
    <property type="molecule type" value="Genomic_DNA"/>
</dbReference>
<dbReference type="FunFam" id="3.30.70.870:FF:000003">
    <property type="entry name" value="GTP-binding protein TypA"/>
    <property type="match status" value="1"/>
</dbReference>
<evidence type="ECO:0000259" key="1">
    <source>
        <dbReference type="PROSITE" id="PS51722"/>
    </source>
</evidence>
<dbReference type="GO" id="GO:1990904">
    <property type="term" value="C:ribonucleoprotein complex"/>
    <property type="evidence" value="ECO:0007669"/>
    <property type="project" value="TreeGrafter"/>
</dbReference>
<comment type="caution">
    <text evidence="2">The sequence shown here is derived from an EMBL/GenBank/DDBJ whole genome shotgun (WGS) entry which is preliminary data.</text>
</comment>
<dbReference type="InterPro" id="IPR006298">
    <property type="entry name" value="BipA"/>
</dbReference>
<dbReference type="FunFam" id="2.40.50.250:FF:000001">
    <property type="entry name" value="GTP-binding protein TypA"/>
    <property type="match status" value="1"/>
</dbReference>
<dbReference type="GO" id="GO:0010467">
    <property type="term" value="P:gene expression"/>
    <property type="evidence" value="ECO:0007669"/>
    <property type="project" value="UniProtKB-ARBA"/>
</dbReference>
<dbReference type="InterPro" id="IPR004161">
    <property type="entry name" value="EFTu-like_2"/>
</dbReference>
<dbReference type="PANTHER" id="PTHR42908:SF8">
    <property type="entry name" value="TR-TYPE G DOMAIN-CONTAINING PROTEIN"/>
    <property type="match status" value="1"/>
</dbReference>
<dbReference type="CDD" id="cd03691">
    <property type="entry name" value="BipA_TypA_II"/>
    <property type="match status" value="1"/>
</dbReference>
<dbReference type="InterPro" id="IPR047043">
    <property type="entry name" value="BipA_III"/>
</dbReference>
<dbReference type="AlphaFoldDB" id="A0AAW1SFB3"/>
<dbReference type="SUPFAM" id="SSF52540">
    <property type="entry name" value="P-loop containing nucleoside triphosphate hydrolases"/>
    <property type="match status" value="1"/>
</dbReference>
<dbReference type="InterPro" id="IPR031157">
    <property type="entry name" value="G_TR_CS"/>
</dbReference>
<dbReference type="InterPro" id="IPR027417">
    <property type="entry name" value="P-loop_NTPase"/>
</dbReference>
<dbReference type="CDD" id="cd03710">
    <property type="entry name" value="BipA_TypA_C"/>
    <property type="match status" value="1"/>
</dbReference>
<accession>A0AAW1SFB3</accession>
<proteinExistence type="inferred from homology"/>
<dbReference type="NCBIfam" id="TIGR01394">
    <property type="entry name" value="TypA_BipA"/>
    <property type="match status" value="1"/>
</dbReference>
<dbReference type="SMART" id="SM00838">
    <property type="entry name" value="EFG_C"/>
    <property type="match status" value="1"/>
</dbReference>
<dbReference type="Pfam" id="PF03144">
    <property type="entry name" value="GTP_EFTU_D2"/>
    <property type="match status" value="1"/>
</dbReference>
<dbReference type="InterPro" id="IPR042116">
    <property type="entry name" value="TypA/BipA_C"/>
</dbReference>
<dbReference type="Proteomes" id="UP001445335">
    <property type="component" value="Unassembled WGS sequence"/>
</dbReference>
<dbReference type="Gene3D" id="2.40.30.10">
    <property type="entry name" value="Translation factors"/>
    <property type="match status" value="1"/>
</dbReference>
<dbReference type="PANTHER" id="PTHR42908">
    <property type="entry name" value="TRANSLATION ELONGATION FACTOR-RELATED"/>
    <property type="match status" value="1"/>
</dbReference>
<dbReference type="GO" id="GO:0009409">
    <property type="term" value="P:response to cold"/>
    <property type="evidence" value="ECO:0007669"/>
    <property type="project" value="UniProtKB-ARBA"/>
</dbReference>
<dbReference type="PRINTS" id="PR00315">
    <property type="entry name" value="ELONGATNFCT"/>
</dbReference>
<organism evidence="2 3">
    <name type="scientific">Elliptochloris bilobata</name>
    <dbReference type="NCBI Taxonomy" id="381761"/>
    <lineage>
        <taxon>Eukaryota</taxon>
        <taxon>Viridiplantae</taxon>
        <taxon>Chlorophyta</taxon>
        <taxon>core chlorophytes</taxon>
        <taxon>Trebouxiophyceae</taxon>
        <taxon>Trebouxiophyceae incertae sedis</taxon>
        <taxon>Elliptochloris clade</taxon>
        <taxon>Elliptochloris</taxon>
    </lineage>
</organism>
<name>A0AAW1SFB3_9CHLO</name>
<dbReference type="FunFam" id="3.30.70.240:FF:000002">
    <property type="entry name" value="GTP-binding protein TypA"/>
    <property type="match status" value="1"/>
</dbReference>
<dbReference type="Gene3D" id="3.40.50.300">
    <property type="entry name" value="P-loop containing nucleotide triphosphate hydrolases"/>
    <property type="match status" value="1"/>
</dbReference>
<dbReference type="PROSITE" id="PS00301">
    <property type="entry name" value="G_TR_1"/>
    <property type="match status" value="1"/>
</dbReference>
<dbReference type="PROSITE" id="PS51722">
    <property type="entry name" value="G_TR_2"/>
    <property type="match status" value="1"/>
</dbReference>
<dbReference type="InterPro" id="IPR035647">
    <property type="entry name" value="EFG_III/V"/>
</dbReference>
<dbReference type="NCBIfam" id="TIGR00231">
    <property type="entry name" value="small_GTP"/>
    <property type="match status" value="1"/>
</dbReference>
<dbReference type="InterPro" id="IPR005225">
    <property type="entry name" value="Small_GTP-bd"/>
</dbReference>
<dbReference type="GO" id="GO:0005525">
    <property type="term" value="F:GTP binding"/>
    <property type="evidence" value="ECO:0007669"/>
    <property type="project" value="InterPro"/>
</dbReference>
<dbReference type="FunFam" id="3.40.50.300:FF:000055">
    <property type="entry name" value="GTP-binding protein TypA"/>
    <property type="match status" value="1"/>
</dbReference>
<dbReference type="InterPro" id="IPR009000">
    <property type="entry name" value="Transl_B-barrel_sf"/>
</dbReference>
<dbReference type="InterPro" id="IPR048876">
    <property type="entry name" value="BipA_C"/>
</dbReference>
<dbReference type="GO" id="GO:0003924">
    <property type="term" value="F:GTPase activity"/>
    <property type="evidence" value="ECO:0007669"/>
    <property type="project" value="InterPro"/>
</dbReference>
<dbReference type="InterPro" id="IPR000795">
    <property type="entry name" value="T_Tr_GTP-bd_dom"/>
</dbReference>